<evidence type="ECO:0000313" key="1">
    <source>
        <dbReference type="EMBL" id="RAH66912.1"/>
    </source>
</evidence>
<accession>A0ACD1H051</accession>
<reference evidence="1" key="1">
    <citation type="submission" date="2018-02" db="EMBL/GenBank/DDBJ databases">
        <title>The genomes of Aspergillus section Nigri reveals drivers in fungal speciation.</title>
        <authorList>
            <consortium name="DOE Joint Genome Institute"/>
            <person name="Vesth T.C."/>
            <person name="Nybo J."/>
            <person name="Theobald S."/>
            <person name="Brandl J."/>
            <person name="Frisvad J.C."/>
            <person name="Nielsen K.F."/>
            <person name="Lyhne E.K."/>
            <person name="Kogle M.E."/>
            <person name="Kuo A."/>
            <person name="Riley R."/>
            <person name="Clum A."/>
            <person name="Nolan M."/>
            <person name="Lipzen A."/>
            <person name="Salamov A."/>
            <person name="Henrissat B."/>
            <person name="Wiebenga A."/>
            <person name="De vries R.P."/>
            <person name="Grigoriev I.V."/>
            <person name="Mortensen U.H."/>
            <person name="Andersen M.R."/>
            <person name="Baker S.E."/>
        </authorList>
    </citation>
    <scope>NUCLEOTIDE SEQUENCE</scope>
    <source>
        <strain evidence="1">CBS 121060</strain>
    </source>
</reference>
<evidence type="ECO:0000313" key="2">
    <source>
        <dbReference type="Proteomes" id="UP000249661"/>
    </source>
</evidence>
<protein>
    <submittedName>
        <fullName evidence="1">Uncharacterized protein</fullName>
    </submittedName>
</protein>
<sequence>MERLSLGVRMQSVDQLLAQFCAWCSSFRGRVQKKKSKTKKGKEKNQNFDCREEEGEAVKPLTTHHHREELHFGPGGGVPLGTHPYTFIYHTYIHTHTRIHAHQPYSHARTHTQTPAGHQPDSEVPCPNREKQRGSSAVVVNRT</sequence>
<dbReference type="EMBL" id="KZ824978">
    <property type="protein sequence ID" value="RAH66912.1"/>
    <property type="molecule type" value="Genomic_DNA"/>
</dbReference>
<keyword evidence="2" id="KW-1185">Reference proteome</keyword>
<name>A0ACD1H051_9EURO</name>
<gene>
    <name evidence="1" type="ORF">BO66DRAFT_394186</name>
</gene>
<organism evidence="1 2">
    <name type="scientific">Aspergillus aculeatinus CBS 121060</name>
    <dbReference type="NCBI Taxonomy" id="1448322"/>
    <lineage>
        <taxon>Eukaryota</taxon>
        <taxon>Fungi</taxon>
        <taxon>Dikarya</taxon>
        <taxon>Ascomycota</taxon>
        <taxon>Pezizomycotina</taxon>
        <taxon>Eurotiomycetes</taxon>
        <taxon>Eurotiomycetidae</taxon>
        <taxon>Eurotiales</taxon>
        <taxon>Aspergillaceae</taxon>
        <taxon>Aspergillus</taxon>
        <taxon>Aspergillus subgen. Circumdati</taxon>
    </lineage>
</organism>
<proteinExistence type="predicted"/>
<dbReference type="Proteomes" id="UP000249661">
    <property type="component" value="Unassembled WGS sequence"/>
</dbReference>